<name>A0A367Q531_9NOSO</name>
<dbReference type="Pfam" id="PF13191">
    <property type="entry name" value="AAA_16"/>
    <property type="match status" value="1"/>
</dbReference>
<dbReference type="EMBL" id="LXQD01000350">
    <property type="protein sequence ID" value="RCJ18222.1"/>
    <property type="molecule type" value="Genomic_DNA"/>
</dbReference>
<organism evidence="6 7">
    <name type="scientific">Nostoc minutum NIES-26</name>
    <dbReference type="NCBI Taxonomy" id="1844469"/>
    <lineage>
        <taxon>Bacteria</taxon>
        <taxon>Bacillati</taxon>
        <taxon>Cyanobacteriota</taxon>
        <taxon>Cyanophyceae</taxon>
        <taxon>Nostocales</taxon>
        <taxon>Nostocaceae</taxon>
        <taxon>Nostoc</taxon>
    </lineage>
</organism>
<comment type="caution">
    <text evidence="6">The sequence shown here is derived from an EMBL/GenBank/DDBJ whole genome shotgun (WGS) entry which is preliminary data.</text>
</comment>
<evidence type="ECO:0000259" key="5">
    <source>
        <dbReference type="Pfam" id="PF13191"/>
    </source>
</evidence>
<sequence>MPLFAFALSQQQTFDLRCNYGSRRLDKAELAALIDSCEQNYYTQQTDRLPYLTQLGRQLYQWLDGKEGWLRRSLNEADEQTIYLDLIQTSEAQGLNPETERVALGLAHLPWELLHDGSGFLIERRDISVLPVRCVQQRQTQAIGVQNRPLQLLFMATSPEDSRVATLAFEREEANILQATKDQPLALIVEESGSVAELANLVKSYPEDYFDIFHLTGHGIIYTQKGYGYLLPTNTTLPNNTPCFITEDEVGNIQLTTVNDLARGFRGRWPRVTFLSGCHTGQVPNKGTVPSMAQALVKAGAGIVLGWARPVFDRTGIVAAQALYQALATGATVEEAVKAAQQEMIDQKCTDWHLLRMYRDTRPIAELVTPLRTKNREKLKFTAPEQEFLDENNQIKVASRFEFVGRRRHLQRCLKALQETSDQVGVFIAGMGGLGKSSLAARLCTRVEAQRPNFARVVLIGPLDEIGLLNKLSNKYERFADVPALLNEPKVTLKGRLQNFFAAIENEHNQPLLLVLDDFEQNIPTANIEDGSLRMTKDAYEILEAICAALAETGAESRLIVTCRYLKADTLPPHRLHLESLAGMNSSDIDKICFPLDKEVRQQLKTQRIIDIADGNPRLLKWLLEVIQQPGVAADELLTRLEETEHKFRENILAQTLLDALELEEQKFLAQLSVFHLPVTEEIAKAICSISHSPAWDSKPQANSESPLQKTKKLVWVGISNPLEQTSAKSQEINFLAVVSKLTSVSLVESATTHPTQPANYRVTTILEPLLKSVLSEEEWQATRQQAVRKIHQVWWEENDNPTEAEALEIMRLGLLAKEQEIAVSIGDRIATRWVNNSRFVEALDLCEQILAVFQDYRILGTIARAEEVLGLVQEAVAHFQQALDLCPEDELQQKATTLNNMAGVIADQGDIARAIALWEQSLEIQQQIGDVKGKAATLNNMALQIAHQGDITRAITLYEQSLEIKEQIGNVKGKATTLNNMAVQIAHQGDITRAIALYEQSLEIQQHIGDVKGKAATLGNMALQIAQQGDIAKAIALYEQSLEIFEQIGDVKGKATTLNNMAQVFVQQGDIAKAIALYEQSLEIYEQISDVKNKAASLGNMALQIADQGDIAKAITLWQKSLEIYEQISDVKSKAATLGNMAVQIAHQGDITRAIALWEQSLEIQQQIGDVKGKAITLANMAYWASETGDKARQLELNLQAALALTQVRAYVDLVRVLGHLGIADESNGLVYLAQAIWLTLRIQAPLADTIQLIRALYNRVPQGDELEALLGTTAMFFCNYRGEGHPQLEELQKRSIEIISGAASAQGIETEEAFNNWFIQQRLNDPEYFLAQLNQRLEEIVGDGWLFDRSQVSVDE</sequence>
<protein>
    <submittedName>
        <fullName evidence="6">Uncharacterized protein</fullName>
    </submittedName>
</protein>
<dbReference type="InterPro" id="IPR024983">
    <property type="entry name" value="CHAT_dom"/>
</dbReference>
<dbReference type="PROSITE" id="PS50005">
    <property type="entry name" value="TPR"/>
    <property type="match status" value="1"/>
</dbReference>
<feature type="domain" description="Orc1-like AAA ATPase" evidence="5">
    <location>
        <begin position="402"/>
        <end position="521"/>
    </location>
</feature>
<reference evidence="6" key="1">
    <citation type="submission" date="2016-04" db="EMBL/GenBank/DDBJ databases">
        <authorList>
            <person name="Tabuchi Yagui T.R."/>
        </authorList>
    </citation>
    <scope>NUCLEOTIDE SEQUENCE [LARGE SCALE GENOMIC DNA]</scope>
    <source>
        <strain evidence="6">NIES-26</strain>
    </source>
</reference>
<dbReference type="Gene3D" id="3.40.50.300">
    <property type="entry name" value="P-loop containing nucleotide triphosphate hydrolases"/>
    <property type="match status" value="1"/>
</dbReference>
<dbReference type="InterPro" id="IPR027417">
    <property type="entry name" value="P-loop_NTPase"/>
</dbReference>
<dbReference type="Pfam" id="PF12770">
    <property type="entry name" value="CHAT"/>
    <property type="match status" value="1"/>
</dbReference>
<proteinExistence type="predicted"/>
<keyword evidence="1" id="KW-0677">Repeat</keyword>
<gene>
    <name evidence="6" type="ORF">A6770_06515</name>
</gene>
<dbReference type="Gene3D" id="1.25.40.10">
    <property type="entry name" value="Tetratricopeptide repeat domain"/>
    <property type="match status" value="3"/>
</dbReference>
<dbReference type="InterPro" id="IPR019734">
    <property type="entry name" value="TPR_rpt"/>
</dbReference>
<feature type="repeat" description="TPR" evidence="3">
    <location>
        <begin position="1056"/>
        <end position="1089"/>
    </location>
</feature>
<evidence type="ECO:0000256" key="3">
    <source>
        <dbReference type="PROSITE-ProRule" id="PRU00339"/>
    </source>
</evidence>
<dbReference type="SMART" id="SM00028">
    <property type="entry name" value="TPR"/>
    <property type="match status" value="8"/>
</dbReference>
<dbReference type="PANTHER" id="PTHR45641">
    <property type="entry name" value="TETRATRICOPEPTIDE REPEAT PROTEIN (AFU_ORTHOLOGUE AFUA_6G03870)"/>
    <property type="match status" value="1"/>
</dbReference>
<dbReference type="Pfam" id="PF13424">
    <property type="entry name" value="TPR_12"/>
    <property type="match status" value="2"/>
</dbReference>
<evidence type="ECO:0000256" key="2">
    <source>
        <dbReference type="ARBA" id="ARBA00022803"/>
    </source>
</evidence>
<dbReference type="SUPFAM" id="SSF52540">
    <property type="entry name" value="P-loop containing nucleoside triphosphate hydrolases"/>
    <property type="match status" value="1"/>
</dbReference>
<evidence type="ECO:0000256" key="1">
    <source>
        <dbReference type="ARBA" id="ARBA00022737"/>
    </source>
</evidence>
<feature type="domain" description="CHAT" evidence="4">
    <location>
        <begin position="105"/>
        <end position="351"/>
    </location>
</feature>
<evidence type="ECO:0000313" key="7">
    <source>
        <dbReference type="Proteomes" id="UP000252107"/>
    </source>
</evidence>
<evidence type="ECO:0000313" key="6">
    <source>
        <dbReference type="EMBL" id="RCJ18222.1"/>
    </source>
</evidence>
<evidence type="ECO:0000259" key="4">
    <source>
        <dbReference type="Pfam" id="PF12770"/>
    </source>
</evidence>
<dbReference type="SUPFAM" id="SSF48452">
    <property type="entry name" value="TPR-like"/>
    <property type="match status" value="2"/>
</dbReference>
<keyword evidence="2 3" id="KW-0802">TPR repeat</keyword>
<dbReference type="InterPro" id="IPR011990">
    <property type="entry name" value="TPR-like_helical_dom_sf"/>
</dbReference>
<dbReference type="InterPro" id="IPR041664">
    <property type="entry name" value="AAA_16"/>
</dbReference>
<dbReference type="PANTHER" id="PTHR45641:SF19">
    <property type="entry name" value="NEPHROCYSTIN-3"/>
    <property type="match status" value="1"/>
</dbReference>
<dbReference type="Proteomes" id="UP000252107">
    <property type="component" value="Unassembled WGS sequence"/>
</dbReference>
<accession>A0A367Q531</accession>
<keyword evidence="7" id="KW-1185">Reference proteome</keyword>